<evidence type="ECO:0000256" key="3">
    <source>
        <dbReference type="ARBA" id="ARBA00022729"/>
    </source>
</evidence>
<dbReference type="PRINTS" id="PR00690">
    <property type="entry name" value="ADHESNFAMILY"/>
</dbReference>
<dbReference type="PRINTS" id="PR00691">
    <property type="entry name" value="ADHESINB"/>
</dbReference>
<organism evidence="5 6">
    <name type="scientific">Pelotalea chapellei</name>
    <dbReference type="NCBI Taxonomy" id="44671"/>
    <lineage>
        <taxon>Bacteria</taxon>
        <taxon>Pseudomonadati</taxon>
        <taxon>Thermodesulfobacteriota</taxon>
        <taxon>Desulfuromonadia</taxon>
        <taxon>Geobacterales</taxon>
        <taxon>Geobacteraceae</taxon>
        <taxon>Pelotalea</taxon>
    </lineage>
</organism>
<dbReference type="InterPro" id="IPR050492">
    <property type="entry name" value="Bact_metal-bind_prot9"/>
</dbReference>
<dbReference type="Proteomes" id="UP000784128">
    <property type="component" value="Unassembled WGS sequence"/>
</dbReference>
<evidence type="ECO:0000313" key="5">
    <source>
        <dbReference type="EMBL" id="MBT1071772.1"/>
    </source>
</evidence>
<comment type="similarity">
    <text evidence="1 4">Belongs to the bacterial solute-binding protein 9 family.</text>
</comment>
<dbReference type="EMBL" id="JAHDYS010000006">
    <property type="protein sequence ID" value="MBT1071772.1"/>
    <property type="molecule type" value="Genomic_DNA"/>
</dbReference>
<gene>
    <name evidence="5" type="ORF">KJB30_08255</name>
</gene>
<evidence type="ECO:0000256" key="1">
    <source>
        <dbReference type="ARBA" id="ARBA00011028"/>
    </source>
</evidence>
<dbReference type="RefSeq" id="WP_214297897.1">
    <property type="nucleotide sequence ID" value="NZ_JAHDYS010000006.1"/>
</dbReference>
<sequence length="324" mass="35550">MTGIHSQRITTYFICFTLMLLVVQGCSRSNDIQAKNDKGKLQVVATLFPIYDFTRTIVGNRGGVSLLLPPGSDPHSFEPKPDDIMRIGRSSLFIYTNPSMEPWAARIIKGVDHKKFEVIESGTKVQYLKAANDGDGHVHNAHDGAEKIDPHIWLDFDNAAIMVDSILAGCVSADPANAGYYVKNATALKKALLDLDTRYREGLALCETRTLLHGGHFTFGYLAHRYGLSYRSLSGVSSESEPSAAAMANMVRLIRQSGAHYLFAEELLSPRITEILAAEAGVAILKLHGAHNLSREDFQRGATFIGLMDENLANLKKGLACRTK</sequence>
<comment type="caution">
    <text evidence="5">The sequence shown here is derived from an EMBL/GenBank/DDBJ whole genome shotgun (WGS) entry which is preliminary data.</text>
</comment>
<keyword evidence="2 4" id="KW-0813">Transport</keyword>
<protein>
    <submittedName>
        <fullName evidence="5">Zinc ABC transporter substrate-binding protein</fullName>
    </submittedName>
</protein>
<evidence type="ECO:0000313" key="6">
    <source>
        <dbReference type="Proteomes" id="UP000784128"/>
    </source>
</evidence>
<dbReference type="Gene3D" id="3.40.50.1980">
    <property type="entry name" value="Nitrogenase molybdenum iron protein domain"/>
    <property type="match status" value="2"/>
</dbReference>
<reference evidence="5 6" key="1">
    <citation type="submission" date="2021-05" db="EMBL/GenBank/DDBJ databases">
        <title>The draft genome of Geobacter chapellei DSM 13688.</title>
        <authorList>
            <person name="Xu Z."/>
            <person name="Masuda Y."/>
            <person name="Itoh H."/>
            <person name="Senoo K."/>
        </authorList>
    </citation>
    <scope>NUCLEOTIDE SEQUENCE [LARGE SCALE GENOMIC DNA]</scope>
    <source>
        <strain evidence="5 6">DSM 13688</strain>
    </source>
</reference>
<dbReference type="InterPro" id="IPR006128">
    <property type="entry name" value="Lipoprotein_PsaA-like"/>
</dbReference>
<evidence type="ECO:0000256" key="2">
    <source>
        <dbReference type="ARBA" id="ARBA00022448"/>
    </source>
</evidence>
<dbReference type="InterPro" id="IPR006127">
    <property type="entry name" value="ZnuA-like"/>
</dbReference>
<dbReference type="PANTHER" id="PTHR42953:SF3">
    <property type="entry name" value="HIGH-AFFINITY ZINC UPTAKE SYSTEM PROTEIN ZNUA"/>
    <property type="match status" value="1"/>
</dbReference>
<dbReference type="PANTHER" id="PTHR42953">
    <property type="entry name" value="HIGH-AFFINITY ZINC UPTAKE SYSTEM PROTEIN ZNUA-RELATED"/>
    <property type="match status" value="1"/>
</dbReference>
<accession>A0ABS5U7X9</accession>
<dbReference type="SUPFAM" id="SSF53807">
    <property type="entry name" value="Helical backbone' metal receptor"/>
    <property type="match status" value="1"/>
</dbReference>
<keyword evidence="3" id="KW-0732">Signal</keyword>
<dbReference type="InterPro" id="IPR006129">
    <property type="entry name" value="AdhesinB"/>
</dbReference>
<name>A0ABS5U7X9_9BACT</name>
<keyword evidence="6" id="KW-1185">Reference proteome</keyword>
<evidence type="ECO:0000256" key="4">
    <source>
        <dbReference type="RuleBase" id="RU003512"/>
    </source>
</evidence>
<dbReference type="Pfam" id="PF01297">
    <property type="entry name" value="ZnuA"/>
    <property type="match status" value="1"/>
</dbReference>
<proteinExistence type="inferred from homology"/>